<protein>
    <recommendedName>
        <fullName evidence="3">Choice-of-anchor G family protein</fullName>
    </recommendedName>
</protein>
<feature type="compositionally biased region" description="Low complexity" evidence="1">
    <location>
        <begin position="1"/>
        <end position="19"/>
    </location>
</feature>
<dbReference type="NCBIfam" id="NF033766">
    <property type="entry name" value="choice_anch_G"/>
    <property type="match status" value="1"/>
</dbReference>
<gene>
    <name evidence="2" type="ORF">SDC9_83899</name>
</gene>
<proteinExistence type="predicted"/>
<organism evidence="2">
    <name type="scientific">bioreactor metagenome</name>
    <dbReference type="NCBI Taxonomy" id="1076179"/>
    <lineage>
        <taxon>unclassified sequences</taxon>
        <taxon>metagenomes</taxon>
        <taxon>ecological metagenomes</taxon>
    </lineage>
</organism>
<accession>A0A644Z8S6</accession>
<sequence length="605" mass="61380">MSDPTSSPAPSGAANASNDPFRKPSRRSIVVGAAWAVPAVVAVQGTPAWATSPTTCPTLNYTQLRGASQFLSGVLLGFPLSSIFPDQGGPGTLVDLKGLEATWTSASGTTVANPATASPAGPPGAYIMPVDLSLLHAIEVALSLPAQSLITTGAGAINEWAQAAAGGIANGSTGAIDNSSGAINFAQASQPTTWASINLKNLLNNALNGGLNGLGGAVAGNVTDLSLDLGAIAGRAWWSTTPPDCNCVKRDYLLAWAKLVLDSPLLTALYNLLVPIINGLQGTLNTAIGQSGIINGLLTQITNAINAINIAGLVGLTSSANLSVTLNASTALSALGNDLFPSSDLIDVGLGAGKKITVDLGVLLGGAYQPDGTNSALNGLAPNTSLLVNGSAVTNLVAQLGQIGTNVVEILQHAIKVNLHLDVYLTLTVVKTKVITIDLYSGNSGTNPASLYDLLHNNFYLKAEALSGLPIVGQLLTAVTALITSTLNGLVGQIGTAINTLVVQQVLTTAVKTAISNLTGFVSDLLTKLFITPGVLSLTANAQNDPTVACTPPGTYGPEPTDWTGITDGEYDVAALRLSVLGAVSTKLVTLYLARAAVGPITHTP</sequence>
<evidence type="ECO:0008006" key="3">
    <source>
        <dbReference type="Google" id="ProtNLM"/>
    </source>
</evidence>
<feature type="region of interest" description="Disordered" evidence="1">
    <location>
        <begin position="1"/>
        <end position="22"/>
    </location>
</feature>
<dbReference type="PROSITE" id="PS51318">
    <property type="entry name" value="TAT"/>
    <property type="match status" value="1"/>
</dbReference>
<dbReference type="InterPro" id="IPR047900">
    <property type="entry name" value="Choice_anch_G"/>
</dbReference>
<evidence type="ECO:0000313" key="2">
    <source>
        <dbReference type="EMBL" id="MPM37290.1"/>
    </source>
</evidence>
<dbReference type="EMBL" id="VSSQ01007894">
    <property type="protein sequence ID" value="MPM37290.1"/>
    <property type="molecule type" value="Genomic_DNA"/>
</dbReference>
<reference evidence="2" key="1">
    <citation type="submission" date="2019-08" db="EMBL/GenBank/DDBJ databases">
        <authorList>
            <person name="Kucharzyk K."/>
            <person name="Murdoch R.W."/>
            <person name="Higgins S."/>
            <person name="Loffler F."/>
        </authorList>
    </citation>
    <scope>NUCLEOTIDE SEQUENCE</scope>
</reference>
<name>A0A644Z8S6_9ZZZZ</name>
<evidence type="ECO:0000256" key="1">
    <source>
        <dbReference type="SAM" id="MobiDB-lite"/>
    </source>
</evidence>
<comment type="caution">
    <text evidence="2">The sequence shown here is derived from an EMBL/GenBank/DDBJ whole genome shotgun (WGS) entry which is preliminary data.</text>
</comment>
<dbReference type="InterPro" id="IPR006311">
    <property type="entry name" value="TAT_signal"/>
</dbReference>
<dbReference type="AlphaFoldDB" id="A0A644Z8S6"/>